<dbReference type="PANTHER" id="PTHR45932:SF17">
    <property type="entry name" value="CELLULAR RETINALDEHYDE-BINDING_TRIPLE FUNCTION DOMAIN-CONTAINING PROTEIN"/>
    <property type="match status" value="1"/>
</dbReference>
<evidence type="ECO:0000256" key="1">
    <source>
        <dbReference type="PROSITE-ProRule" id="PRU00087"/>
    </source>
</evidence>
<dbReference type="STRING" id="33097.A0A150G069"/>
<dbReference type="PANTHER" id="PTHR45932">
    <property type="entry name" value="PATELLIN-1"/>
    <property type="match status" value="1"/>
</dbReference>
<dbReference type="EMBL" id="LSYV01000114">
    <property type="protein sequence ID" value="KXZ42855.1"/>
    <property type="molecule type" value="Genomic_DNA"/>
</dbReference>
<accession>A0A150G069</accession>
<dbReference type="AlphaFoldDB" id="A0A150G069"/>
<reference evidence="5" key="1">
    <citation type="journal article" date="2016" name="Nat. Commun.">
        <title>The Gonium pectorale genome demonstrates co-option of cell cycle regulation during the evolution of multicellularity.</title>
        <authorList>
            <person name="Hanschen E.R."/>
            <person name="Marriage T.N."/>
            <person name="Ferris P.J."/>
            <person name="Hamaji T."/>
            <person name="Toyoda A."/>
            <person name="Fujiyama A."/>
            <person name="Neme R."/>
            <person name="Noguchi H."/>
            <person name="Minakuchi Y."/>
            <person name="Suzuki M."/>
            <person name="Kawai-Toyooka H."/>
            <person name="Smith D.R."/>
            <person name="Sparks H."/>
            <person name="Anderson J."/>
            <person name="Bakaric R."/>
            <person name="Luria V."/>
            <person name="Karger A."/>
            <person name="Kirschner M.W."/>
            <person name="Durand P.M."/>
            <person name="Michod R.E."/>
            <person name="Nozaki H."/>
            <person name="Olson B.J."/>
        </authorList>
    </citation>
    <scope>NUCLEOTIDE SEQUENCE [LARGE SCALE GENOMIC DNA]</scope>
    <source>
        <strain evidence="5">NIES-2863</strain>
    </source>
</reference>
<feature type="region of interest" description="Disordered" evidence="2">
    <location>
        <begin position="317"/>
        <end position="340"/>
    </location>
</feature>
<gene>
    <name evidence="4" type="ORF">GPECTOR_114g306</name>
</gene>
<dbReference type="PROSITE" id="PS50194">
    <property type="entry name" value="FILAMIN_REPEAT"/>
    <property type="match status" value="1"/>
</dbReference>
<organism evidence="4 5">
    <name type="scientific">Gonium pectorale</name>
    <name type="common">Green alga</name>
    <dbReference type="NCBI Taxonomy" id="33097"/>
    <lineage>
        <taxon>Eukaryota</taxon>
        <taxon>Viridiplantae</taxon>
        <taxon>Chlorophyta</taxon>
        <taxon>core chlorophytes</taxon>
        <taxon>Chlorophyceae</taxon>
        <taxon>CS clade</taxon>
        <taxon>Chlamydomonadales</taxon>
        <taxon>Volvocaceae</taxon>
        <taxon>Gonium</taxon>
    </lineage>
</organism>
<comment type="caution">
    <text evidence="4">The sequence shown here is derived from an EMBL/GenBank/DDBJ whole genome shotgun (WGS) entry which is preliminary data.</text>
</comment>
<sequence length="340" mass="34795">MLSAKLFLNVPRIMEFLFGVFSAFSDAATRAKFVVASPARAREVLVRYIDPAQAPCRFGGFLETCCVPPKSGRPAAFSIATSKHVVLKSGESHVTSKLVGPDSEVVWGFCSTGPELQVSIGFRPRDNGEAAAAAACQPDHVAGTPHPNSPHRDAQHITESHSMALVKDSASGRLVLGCAGEVVMTIENNRGSGLFVAGPSVRVHYVLLASGAVSGRGVRATGSMPLSEASTADGGGGSGRLWVDGTAGSALDVRQGPVFSYKSFGCSSLASNDVGFGDLGADAGELAGSPLARPLQPPHYANGALVAGAAAGSGRFETVEEADESSAISPKATTVADARG</sequence>
<name>A0A150G069_GONPE</name>
<feature type="domain" description="CRAL-TRIO" evidence="3">
    <location>
        <begin position="1"/>
        <end position="66"/>
    </location>
</feature>
<evidence type="ECO:0000259" key="3">
    <source>
        <dbReference type="PROSITE" id="PS50191"/>
    </source>
</evidence>
<dbReference type="InterPro" id="IPR001251">
    <property type="entry name" value="CRAL-TRIO_dom"/>
</dbReference>
<evidence type="ECO:0000313" key="5">
    <source>
        <dbReference type="Proteomes" id="UP000075714"/>
    </source>
</evidence>
<dbReference type="InterPro" id="IPR044834">
    <property type="entry name" value="PATL"/>
</dbReference>
<keyword evidence="5" id="KW-1185">Reference proteome</keyword>
<evidence type="ECO:0000313" key="4">
    <source>
        <dbReference type="EMBL" id="KXZ42855.1"/>
    </source>
</evidence>
<dbReference type="Proteomes" id="UP000075714">
    <property type="component" value="Unassembled WGS sequence"/>
</dbReference>
<feature type="repeat" description="Filamin" evidence="1">
    <location>
        <begin position="46"/>
        <end position="145"/>
    </location>
</feature>
<dbReference type="Pfam" id="PF00650">
    <property type="entry name" value="CRAL_TRIO"/>
    <property type="match status" value="1"/>
</dbReference>
<dbReference type="InterPro" id="IPR036865">
    <property type="entry name" value="CRAL-TRIO_dom_sf"/>
</dbReference>
<dbReference type="Gene3D" id="3.40.525.10">
    <property type="entry name" value="CRAL-TRIO lipid binding domain"/>
    <property type="match status" value="1"/>
</dbReference>
<proteinExistence type="predicted"/>
<dbReference type="PROSITE" id="PS50191">
    <property type="entry name" value="CRAL_TRIO"/>
    <property type="match status" value="1"/>
</dbReference>
<evidence type="ECO:0000256" key="2">
    <source>
        <dbReference type="SAM" id="MobiDB-lite"/>
    </source>
</evidence>
<dbReference type="SUPFAM" id="SSF52087">
    <property type="entry name" value="CRAL/TRIO domain"/>
    <property type="match status" value="1"/>
</dbReference>
<protein>
    <recommendedName>
        <fullName evidence="3">CRAL-TRIO domain-containing protein</fullName>
    </recommendedName>
</protein>
<dbReference type="OrthoDB" id="75724at2759"/>
<dbReference type="GO" id="GO:0008289">
    <property type="term" value="F:lipid binding"/>
    <property type="evidence" value="ECO:0007669"/>
    <property type="project" value="InterPro"/>
</dbReference>
<dbReference type="InterPro" id="IPR017868">
    <property type="entry name" value="Filamin/ABP280_repeat-like"/>
</dbReference>